<evidence type="ECO:0000313" key="3">
    <source>
        <dbReference type="Proteomes" id="UP000267821"/>
    </source>
</evidence>
<name>A0A3N4LSY2_9PEZI</name>
<proteinExistence type="predicted"/>
<sequence length="172" mass="19371">MILFKRHHHGPEPPAHYRPIRRRRLNDASEMTVPLPQSSATTSSSVMETRRISKCSHFPTTLPSTCPNLTSFCTLPNVTFPTSFVRKRQPCRPQPPRTTAGISSLPTELLLKVLFHLPLIDIIQVAQTSRKALRSSILFPKIILFKNTLTSQDSASAILRLQYLNSSPPHTH</sequence>
<keyword evidence="3" id="KW-1185">Reference proteome</keyword>
<reference evidence="2 3" key="1">
    <citation type="journal article" date="2018" name="Nat. Ecol. Evol.">
        <title>Pezizomycetes genomes reveal the molecular basis of ectomycorrhizal truffle lifestyle.</title>
        <authorList>
            <person name="Murat C."/>
            <person name="Payen T."/>
            <person name="Noel B."/>
            <person name="Kuo A."/>
            <person name="Morin E."/>
            <person name="Chen J."/>
            <person name="Kohler A."/>
            <person name="Krizsan K."/>
            <person name="Balestrini R."/>
            <person name="Da Silva C."/>
            <person name="Montanini B."/>
            <person name="Hainaut M."/>
            <person name="Levati E."/>
            <person name="Barry K.W."/>
            <person name="Belfiori B."/>
            <person name="Cichocki N."/>
            <person name="Clum A."/>
            <person name="Dockter R.B."/>
            <person name="Fauchery L."/>
            <person name="Guy J."/>
            <person name="Iotti M."/>
            <person name="Le Tacon F."/>
            <person name="Lindquist E.A."/>
            <person name="Lipzen A."/>
            <person name="Malagnac F."/>
            <person name="Mello A."/>
            <person name="Molinier V."/>
            <person name="Miyauchi S."/>
            <person name="Poulain J."/>
            <person name="Riccioni C."/>
            <person name="Rubini A."/>
            <person name="Sitrit Y."/>
            <person name="Splivallo R."/>
            <person name="Traeger S."/>
            <person name="Wang M."/>
            <person name="Zifcakova L."/>
            <person name="Wipf D."/>
            <person name="Zambonelli A."/>
            <person name="Paolocci F."/>
            <person name="Nowrousian M."/>
            <person name="Ottonello S."/>
            <person name="Baldrian P."/>
            <person name="Spatafora J.W."/>
            <person name="Henrissat B."/>
            <person name="Nagy L.G."/>
            <person name="Aury J.M."/>
            <person name="Wincker P."/>
            <person name="Grigoriev I.V."/>
            <person name="Bonfante P."/>
            <person name="Martin F.M."/>
        </authorList>
    </citation>
    <scope>NUCLEOTIDE SEQUENCE [LARGE SCALE GENOMIC DNA]</scope>
    <source>
        <strain evidence="2 3">ATCC MYA-4762</strain>
    </source>
</reference>
<accession>A0A3N4LSY2</accession>
<evidence type="ECO:0000259" key="1">
    <source>
        <dbReference type="PROSITE" id="PS50181"/>
    </source>
</evidence>
<dbReference type="Pfam" id="PF00646">
    <property type="entry name" value="F-box"/>
    <property type="match status" value="1"/>
</dbReference>
<dbReference type="AlphaFoldDB" id="A0A3N4LSY2"/>
<dbReference type="InParanoid" id="A0A3N4LSY2"/>
<dbReference type="CDD" id="cd09917">
    <property type="entry name" value="F-box_SF"/>
    <property type="match status" value="1"/>
</dbReference>
<dbReference type="PROSITE" id="PS50181">
    <property type="entry name" value="FBOX"/>
    <property type="match status" value="1"/>
</dbReference>
<dbReference type="InterPro" id="IPR001810">
    <property type="entry name" value="F-box_dom"/>
</dbReference>
<dbReference type="EMBL" id="ML121536">
    <property type="protein sequence ID" value="RPB26013.1"/>
    <property type="molecule type" value="Genomic_DNA"/>
</dbReference>
<evidence type="ECO:0000313" key="2">
    <source>
        <dbReference type="EMBL" id="RPB26013.1"/>
    </source>
</evidence>
<feature type="domain" description="F-box" evidence="1">
    <location>
        <begin position="99"/>
        <end position="142"/>
    </location>
</feature>
<dbReference type="Proteomes" id="UP000267821">
    <property type="component" value="Unassembled WGS sequence"/>
</dbReference>
<gene>
    <name evidence="2" type="ORF">L211DRAFT_70897</name>
</gene>
<dbReference type="InterPro" id="IPR036047">
    <property type="entry name" value="F-box-like_dom_sf"/>
</dbReference>
<protein>
    <recommendedName>
        <fullName evidence="1">F-box domain-containing protein</fullName>
    </recommendedName>
</protein>
<organism evidence="2 3">
    <name type="scientific">Terfezia boudieri ATCC MYA-4762</name>
    <dbReference type="NCBI Taxonomy" id="1051890"/>
    <lineage>
        <taxon>Eukaryota</taxon>
        <taxon>Fungi</taxon>
        <taxon>Dikarya</taxon>
        <taxon>Ascomycota</taxon>
        <taxon>Pezizomycotina</taxon>
        <taxon>Pezizomycetes</taxon>
        <taxon>Pezizales</taxon>
        <taxon>Pezizaceae</taxon>
        <taxon>Terfezia</taxon>
    </lineage>
</organism>
<dbReference type="SUPFAM" id="SSF81383">
    <property type="entry name" value="F-box domain"/>
    <property type="match status" value="1"/>
</dbReference>
<dbReference type="OrthoDB" id="2751409at2759"/>